<evidence type="ECO:0000313" key="4">
    <source>
        <dbReference type="Proteomes" id="UP000742460"/>
    </source>
</evidence>
<feature type="compositionally biased region" description="Gly residues" evidence="1">
    <location>
        <begin position="1"/>
        <end position="21"/>
    </location>
</feature>
<keyword evidence="2" id="KW-1133">Transmembrane helix</keyword>
<feature type="compositionally biased region" description="Pro residues" evidence="1">
    <location>
        <begin position="53"/>
        <end position="65"/>
    </location>
</feature>
<evidence type="ECO:0000256" key="2">
    <source>
        <dbReference type="SAM" id="Phobius"/>
    </source>
</evidence>
<comment type="caution">
    <text evidence="3">The sequence shown here is derived from an EMBL/GenBank/DDBJ whole genome shotgun (WGS) entry which is preliminary data.</text>
</comment>
<protein>
    <submittedName>
        <fullName evidence="3">Uncharacterized protein</fullName>
    </submittedName>
</protein>
<name>A0A921MW11_9MICO</name>
<feature type="compositionally biased region" description="Gly residues" evidence="1">
    <location>
        <begin position="76"/>
        <end position="91"/>
    </location>
</feature>
<feature type="region of interest" description="Disordered" evidence="1">
    <location>
        <begin position="1"/>
        <end position="93"/>
    </location>
</feature>
<feature type="transmembrane region" description="Helical" evidence="2">
    <location>
        <begin position="100"/>
        <end position="126"/>
    </location>
</feature>
<reference evidence="3" key="2">
    <citation type="submission" date="2021-09" db="EMBL/GenBank/DDBJ databases">
        <authorList>
            <person name="Gilroy R."/>
        </authorList>
    </citation>
    <scope>NUCLEOTIDE SEQUENCE</scope>
    <source>
        <strain evidence="3">ChiGjej5B5-22894</strain>
    </source>
</reference>
<dbReference type="EMBL" id="DYUE01000154">
    <property type="protein sequence ID" value="HJG91390.1"/>
    <property type="molecule type" value="Genomic_DNA"/>
</dbReference>
<sequence length="433" mass="45671">MSSAGWGGPSGGPQGSGGTPHRGGTPQHHGGTPQNGYPPAGPPPGPGQQAPWQQPPSPQGAPPQQPTWQQPPSGPGGPQGPGGPHGPGGYGQPPAPKRPWAIITVALGCILAMVLVVGGGLTYLVLSRGGDEDQVATDTPSATDPGTPSETETETDAETPDETPSEDVTPAEGSEFVVISPLDTPPGDVEDMWEVMETNPLVGGTLPTVPECELPATPIEPSDEELQAVLDASALCLNRVWSTASSDRNLPWVSPEVVVYTHPDIPAESSCTTSFEPDFPRMCNLDNTIYWPVGYGTALDLTDPANVPGTYLWDLAYLYTNALTWQSSVGLYYGNLRTLLEESGDQELLDESWRRYNLQMQCIASASSMQVPSDARPSPALRESLTDPGTWSEGEPPRNISPENRAKWLEIGFSSGGDLSACDTWSVDAAEIS</sequence>
<keyword evidence="2" id="KW-0812">Transmembrane</keyword>
<feature type="compositionally biased region" description="Polar residues" evidence="1">
    <location>
        <begin position="136"/>
        <end position="146"/>
    </location>
</feature>
<reference evidence="3" key="1">
    <citation type="journal article" date="2021" name="PeerJ">
        <title>Extensive microbial diversity within the chicken gut microbiome revealed by metagenomics and culture.</title>
        <authorList>
            <person name="Gilroy R."/>
            <person name="Ravi A."/>
            <person name="Getino M."/>
            <person name="Pursley I."/>
            <person name="Horton D.L."/>
            <person name="Alikhan N.F."/>
            <person name="Baker D."/>
            <person name="Gharbi K."/>
            <person name="Hall N."/>
            <person name="Watson M."/>
            <person name="Adriaenssens E.M."/>
            <person name="Foster-Nyarko E."/>
            <person name="Jarju S."/>
            <person name="Secka A."/>
            <person name="Antonio M."/>
            <person name="Oren A."/>
            <person name="Chaudhuri R.R."/>
            <person name="La Ragione R."/>
            <person name="Hildebrand F."/>
            <person name="Pallen M.J."/>
        </authorList>
    </citation>
    <scope>NUCLEOTIDE SEQUENCE</scope>
    <source>
        <strain evidence="3">ChiGjej5B5-22894</strain>
    </source>
</reference>
<evidence type="ECO:0000256" key="1">
    <source>
        <dbReference type="SAM" id="MobiDB-lite"/>
    </source>
</evidence>
<keyword evidence="2" id="KW-0472">Membrane</keyword>
<dbReference type="AlphaFoldDB" id="A0A921MW11"/>
<gene>
    <name evidence="3" type="ORF">K8V81_06655</name>
</gene>
<proteinExistence type="predicted"/>
<feature type="region of interest" description="Disordered" evidence="1">
    <location>
        <begin position="369"/>
        <end position="402"/>
    </location>
</feature>
<accession>A0A921MW11</accession>
<feature type="region of interest" description="Disordered" evidence="1">
    <location>
        <begin position="132"/>
        <end position="174"/>
    </location>
</feature>
<organism evidence="3 4">
    <name type="scientific">Brachybacterium massiliense</name>
    <dbReference type="NCBI Taxonomy" id="1755098"/>
    <lineage>
        <taxon>Bacteria</taxon>
        <taxon>Bacillati</taxon>
        <taxon>Actinomycetota</taxon>
        <taxon>Actinomycetes</taxon>
        <taxon>Micrococcales</taxon>
        <taxon>Dermabacteraceae</taxon>
        <taxon>Brachybacterium</taxon>
    </lineage>
</organism>
<feature type="compositionally biased region" description="Acidic residues" evidence="1">
    <location>
        <begin position="151"/>
        <end position="165"/>
    </location>
</feature>
<evidence type="ECO:0000313" key="3">
    <source>
        <dbReference type="EMBL" id="HJG91390.1"/>
    </source>
</evidence>
<dbReference type="Proteomes" id="UP000742460">
    <property type="component" value="Unassembled WGS sequence"/>
</dbReference>